<feature type="compositionally biased region" description="Low complexity" evidence="3">
    <location>
        <begin position="1"/>
        <end position="24"/>
    </location>
</feature>
<dbReference type="PRINTS" id="PR00239">
    <property type="entry name" value="RHODOPSNTAIL"/>
</dbReference>
<feature type="region of interest" description="Disordered" evidence="3">
    <location>
        <begin position="152"/>
        <end position="176"/>
    </location>
</feature>
<evidence type="ECO:0000256" key="1">
    <source>
        <dbReference type="ARBA" id="ARBA00013487"/>
    </source>
</evidence>
<comment type="caution">
    <text evidence="4">The sequence shown here is derived from an EMBL/GenBank/DDBJ whole genome shotgun (WGS) entry which is preliminary data.</text>
</comment>
<evidence type="ECO:0000256" key="2">
    <source>
        <dbReference type="ARBA" id="ARBA00043946"/>
    </source>
</evidence>
<protein>
    <recommendedName>
        <fullName evidence="1">Rhodopsin</fullName>
    </recommendedName>
</protein>
<comment type="subcellular location">
    <subcellularLocation>
        <location evidence="2">Cell projection</location>
        <location evidence="2">Rhabdomere membrane</location>
        <topology evidence="2">Multi-pass membrane protein</topology>
    </subcellularLocation>
</comment>
<feature type="compositionally biased region" description="Low complexity" evidence="3">
    <location>
        <begin position="76"/>
        <end position="88"/>
    </location>
</feature>
<dbReference type="Pfam" id="PF02162">
    <property type="entry name" value="XYPPX"/>
    <property type="match status" value="1"/>
</dbReference>
<feature type="region of interest" description="Disordered" evidence="3">
    <location>
        <begin position="1"/>
        <end position="88"/>
    </location>
</feature>
<dbReference type="InterPro" id="IPR006031">
    <property type="entry name" value="XYPPX"/>
</dbReference>
<feature type="compositionally biased region" description="Pro residues" evidence="3">
    <location>
        <begin position="25"/>
        <end position="52"/>
    </location>
</feature>
<dbReference type="AlphaFoldDB" id="A0A317YF66"/>
<proteinExistence type="predicted"/>
<dbReference type="Proteomes" id="UP000251960">
    <property type="component" value="Chromosome 1"/>
</dbReference>
<reference evidence="4" key="1">
    <citation type="journal article" date="2018" name="Nat. Genet.">
        <title>Extensive intraspecific gene order and gene structural variations between Mo17 and other maize genomes.</title>
        <authorList>
            <person name="Sun S."/>
            <person name="Zhou Y."/>
            <person name="Chen J."/>
            <person name="Shi J."/>
            <person name="Zhao H."/>
            <person name="Zhao H."/>
            <person name="Song W."/>
            <person name="Zhang M."/>
            <person name="Cui Y."/>
            <person name="Dong X."/>
            <person name="Liu H."/>
            <person name="Ma X."/>
            <person name="Jiao Y."/>
            <person name="Wang B."/>
            <person name="Wei X."/>
            <person name="Stein J.C."/>
            <person name="Glaubitz J.C."/>
            <person name="Lu F."/>
            <person name="Yu G."/>
            <person name="Liang C."/>
            <person name="Fengler K."/>
            <person name="Li B."/>
            <person name="Rafalski A."/>
            <person name="Schnable P.S."/>
            <person name="Ware D.H."/>
            <person name="Buckler E.S."/>
            <person name="Lai J."/>
        </authorList>
    </citation>
    <scope>NUCLEOTIDE SEQUENCE [LARGE SCALE GENOMIC DNA]</scope>
    <source>
        <tissue evidence="4">Seedling</tissue>
    </source>
</reference>
<accession>A0A317YF66</accession>
<gene>
    <name evidence="4" type="ORF">Zm00014a_025648</name>
</gene>
<feature type="region of interest" description="Disordered" evidence="3">
    <location>
        <begin position="126"/>
        <end position="145"/>
    </location>
</feature>
<feature type="compositionally biased region" description="Low complexity" evidence="3">
    <location>
        <begin position="53"/>
        <end position="66"/>
    </location>
</feature>
<organism evidence="4">
    <name type="scientific">Zea mays</name>
    <name type="common">Maize</name>
    <dbReference type="NCBI Taxonomy" id="4577"/>
    <lineage>
        <taxon>Eukaryota</taxon>
        <taxon>Viridiplantae</taxon>
        <taxon>Streptophyta</taxon>
        <taxon>Embryophyta</taxon>
        <taxon>Tracheophyta</taxon>
        <taxon>Spermatophyta</taxon>
        <taxon>Magnoliopsida</taxon>
        <taxon>Liliopsida</taxon>
        <taxon>Poales</taxon>
        <taxon>Poaceae</taxon>
        <taxon>PACMAD clade</taxon>
        <taxon>Panicoideae</taxon>
        <taxon>Andropogonodae</taxon>
        <taxon>Andropogoneae</taxon>
        <taxon>Tripsacinae</taxon>
        <taxon>Zea</taxon>
    </lineage>
</organism>
<name>A0A317YF66_MAIZE</name>
<evidence type="ECO:0000313" key="4">
    <source>
        <dbReference type="EMBL" id="PWZ57210.1"/>
    </source>
</evidence>
<evidence type="ECO:0000256" key="3">
    <source>
        <dbReference type="SAM" id="MobiDB-lite"/>
    </source>
</evidence>
<dbReference type="EMBL" id="NCVQ01000001">
    <property type="protein sequence ID" value="PWZ57210.1"/>
    <property type="molecule type" value="Genomic_DNA"/>
</dbReference>
<sequence length="190" mass="19936">MSYYGQQQPPVSAPPAQGYPGKDAYPPPGYPPAGYPPPAQGYPPQGYPPQGYPPQQGYPQQGYPPQYSQPPPPPRQQQSSGPSFMEGCFAGDDALGGGASGRLVGVLCGADVIAVADSRLACHCQRQSASGWMGRGRGGSRPGALRAREVDRALRSSKSPNRGPQSPLPPRRLSLLDRLAIQSGSSRLVG</sequence>